<dbReference type="Pfam" id="PF00881">
    <property type="entry name" value="Nitroreductase"/>
    <property type="match status" value="1"/>
</dbReference>
<reference evidence="6 7" key="1">
    <citation type="journal article" date="2017" name="Front. Microbiol.">
        <title>New Insights into the Diversity of the Genus Faecalibacterium.</title>
        <authorList>
            <person name="Benevides L."/>
            <person name="Burman S."/>
            <person name="Martin R."/>
            <person name="Robert V."/>
            <person name="Thomas M."/>
            <person name="Miquel S."/>
            <person name="Chain F."/>
            <person name="Sokol H."/>
            <person name="Bermudez-Humaran L.G."/>
            <person name="Morrison M."/>
            <person name="Langella P."/>
            <person name="Azevedo V.A."/>
            <person name="Chatel J.M."/>
            <person name="Soares S."/>
        </authorList>
    </citation>
    <scope>NUCLEOTIDE SEQUENCE [LARGE SCALE GENOMIC DNA]</scope>
    <source>
        <strain evidence="6 7">AHMP21</strain>
    </source>
</reference>
<dbReference type="AlphaFoldDB" id="A0A2A7BC54"/>
<evidence type="ECO:0000313" key="7">
    <source>
        <dbReference type="Proteomes" id="UP000220438"/>
    </source>
</evidence>
<dbReference type="RefSeq" id="WP_005934653.1">
    <property type="nucleotide sequence ID" value="NZ_CABVEL010000013.1"/>
</dbReference>
<accession>A0A2A7BC54</accession>
<reference evidence="4 8" key="2">
    <citation type="submission" date="2017-10" db="EMBL/GenBank/DDBJ databases">
        <title>Complete Genome Sequence of Faecalibacterium prausnitzii isolated from the gut of healthy adult Indian.</title>
        <authorList>
            <person name="Bag S."/>
            <person name="Ghosh T.S."/>
            <person name="Das B."/>
        </authorList>
    </citation>
    <scope>NUCLEOTIDE SEQUENCE [LARGE SCALE GENOMIC DNA]</scope>
    <source>
        <strain evidence="4 8">Indica</strain>
    </source>
</reference>
<dbReference type="EMBL" id="CP023819">
    <property type="protein sequence ID" value="ATL90385.1"/>
    <property type="molecule type" value="Genomic_DNA"/>
</dbReference>
<evidence type="ECO:0000313" key="9">
    <source>
        <dbReference type="Proteomes" id="UP000461506"/>
    </source>
</evidence>
<gene>
    <name evidence="6" type="ORF">CHR61_10860</name>
    <name evidence="4" type="ORF">CRH10_08795</name>
    <name evidence="5" type="ORF">GKD95_08220</name>
</gene>
<dbReference type="Proteomes" id="UP000461506">
    <property type="component" value="Unassembled WGS sequence"/>
</dbReference>
<evidence type="ECO:0000313" key="4">
    <source>
        <dbReference type="EMBL" id="ATL90385.1"/>
    </source>
</evidence>
<dbReference type="PANTHER" id="PTHR43673">
    <property type="entry name" value="NAD(P)H NITROREDUCTASE YDGI-RELATED"/>
    <property type="match status" value="1"/>
</dbReference>
<dbReference type="GO" id="GO:0016491">
    <property type="term" value="F:oxidoreductase activity"/>
    <property type="evidence" value="ECO:0007669"/>
    <property type="project" value="UniProtKB-KW"/>
</dbReference>
<evidence type="ECO:0000313" key="5">
    <source>
        <dbReference type="EMBL" id="MSC63317.1"/>
    </source>
</evidence>
<dbReference type="Proteomes" id="UP000223709">
    <property type="component" value="Chromosome"/>
</dbReference>
<evidence type="ECO:0000259" key="3">
    <source>
        <dbReference type="Pfam" id="PF00881"/>
    </source>
</evidence>
<organism evidence="6 7">
    <name type="scientific">Faecalibacterium prausnitzii</name>
    <dbReference type="NCBI Taxonomy" id="853"/>
    <lineage>
        <taxon>Bacteria</taxon>
        <taxon>Bacillati</taxon>
        <taxon>Bacillota</taxon>
        <taxon>Clostridia</taxon>
        <taxon>Eubacteriales</taxon>
        <taxon>Oscillospiraceae</taxon>
        <taxon>Faecalibacterium</taxon>
    </lineage>
</organism>
<dbReference type="Proteomes" id="UP000220438">
    <property type="component" value="Unassembled WGS sequence"/>
</dbReference>
<dbReference type="Gene3D" id="3.40.109.10">
    <property type="entry name" value="NADH Oxidase"/>
    <property type="match status" value="1"/>
</dbReference>
<evidence type="ECO:0000313" key="8">
    <source>
        <dbReference type="Proteomes" id="UP000223709"/>
    </source>
</evidence>
<name>A0A2A7BC54_9FIRM</name>
<dbReference type="GeneID" id="90661450"/>
<reference evidence="5 9" key="3">
    <citation type="journal article" date="2019" name="Nat. Med.">
        <title>A library of human gut bacterial isolates paired with longitudinal multiomics data enables mechanistic microbiome research.</title>
        <authorList>
            <person name="Poyet M."/>
            <person name="Groussin M."/>
            <person name="Gibbons S.M."/>
            <person name="Avila-Pacheco J."/>
            <person name="Jiang X."/>
            <person name="Kearney S.M."/>
            <person name="Perrotta A.R."/>
            <person name="Berdy B."/>
            <person name="Zhao S."/>
            <person name="Lieberman T.D."/>
            <person name="Swanson P.K."/>
            <person name="Smith M."/>
            <person name="Roesemann S."/>
            <person name="Alexander J.E."/>
            <person name="Rich S.A."/>
            <person name="Livny J."/>
            <person name="Vlamakis H."/>
            <person name="Clish C."/>
            <person name="Bullock K."/>
            <person name="Deik A."/>
            <person name="Scott J."/>
            <person name="Pierce K.A."/>
            <person name="Xavier R.J."/>
            <person name="Alm E.J."/>
        </authorList>
    </citation>
    <scope>NUCLEOTIDE SEQUENCE [LARGE SCALE GENOMIC DNA]</scope>
    <source>
        <strain evidence="5 9">BIOML-A1</strain>
    </source>
</reference>
<dbReference type="EMBL" id="NOUW01000029">
    <property type="protein sequence ID" value="PDX88898.1"/>
    <property type="molecule type" value="Genomic_DNA"/>
</dbReference>
<comment type="similarity">
    <text evidence="1">Belongs to the nitroreductase family.</text>
</comment>
<protein>
    <submittedName>
        <fullName evidence="6">Diguanylate cyclase</fullName>
    </submittedName>
</protein>
<dbReference type="KEGG" id="fpra:CG447_10005"/>
<evidence type="ECO:0000256" key="2">
    <source>
        <dbReference type="ARBA" id="ARBA00023002"/>
    </source>
</evidence>
<dbReference type="InterPro" id="IPR029479">
    <property type="entry name" value="Nitroreductase"/>
</dbReference>
<sequence>MTNETLHTLETRRSCRAYKPEQITKEELEAVLRAGTFAPSAMNRQSAKIVVVQDAETRAQLTRMNAAVMGNTGDPMYGAPTILVVLADANARCGVQDGSLVMGNLMNAAAAIGLGSCWINRAKEEFETEEGKALLKKWGIEGDYIGVGHCILGYPAEEPRPAAPRKPDYIVYA</sequence>
<dbReference type="SUPFAM" id="SSF55469">
    <property type="entry name" value="FMN-dependent nitroreductase-like"/>
    <property type="match status" value="1"/>
</dbReference>
<dbReference type="PANTHER" id="PTHR43673:SF10">
    <property type="entry name" value="NADH DEHYDROGENASE_NAD(P)H NITROREDUCTASE XCC3605-RELATED"/>
    <property type="match status" value="1"/>
</dbReference>
<feature type="domain" description="Nitroreductase" evidence="3">
    <location>
        <begin position="10"/>
        <end position="154"/>
    </location>
</feature>
<keyword evidence="2" id="KW-0560">Oxidoreductase</keyword>
<evidence type="ECO:0000256" key="1">
    <source>
        <dbReference type="ARBA" id="ARBA00007118"/>
    </source>
</evidence>
<dbReference type="CDD" id="cd02136">
    <property type="entry name" value="PnbA_NfnB-like"/>
    <property type="match status" value="1"/>
</dbReference>
<dbReference type="InterPro" id="IPR000415">
    <property type="entry name" value="Nitroreductase-like"/>
</dbReference>
<dbReference type="EMBL" id="WKQN01000006">
    <property type="protein sequence ID" value="MSC63317.1"/>
    <property type="molecule type" value="Genomic_DNA"/>
</dbReference>
<proteinExistence type="inferred from homology"/>
<evidence type="ECO:0000313" key="6">
    <source>
        <dbReference type="EMBL" id="PDX88898.1"/>
    </source>
</evidence>